<organism evidence="3 4">
    <name type="scientific">Desulfosalsimonas propionicica</name>
    <dbReference type="NCBI Taxonomy" id="332175"/>
    <lineage>
        <taxon>Bacteria</taxon>
        <taxon>Pseudomonadati</taxon>
        <taxon>Thermodesulfobacteriota</taxon>
        <taxon>Desulfobacteria</taxon>
        <taxon>Desulfobacterales</taxon>
        <taxon>Desulfosalsimonadaceae</taxon>
        <taxon>Desulfosalsimonas</taxon>
    </lineage>
</organism>
<dbReference type="Gene3D" id="3.40.50.150">
    <property type="entry name" value="Vaccinia Virus protein VP39"/>
    <property type="match status" value="1"/>
</dbReference>
<dbReference type="InterPro" id="IPR029063">
    <property type="entry name" value="SAM-dependent_MTases_sf"/>
</dbReference>
<keyword evidence="4" id="KW-1185">Reference proteome</keyword>
<dbReference type="PANTHER" id="PTHR43648:SF1">
    <property type="entry name" value="ELECTRON TRANSFER FLAVOPROTEIN BETA SUBUNIT LYSINE METHYLTRANSFERASE"/>
    <property type="match status" value="1"/>
</dbReference>
<dbReference type="GO" id="GO:0032259">
    <property type="term" value="P:methylation"/>
    <property type="evidence" value="ECO:0007669"/>
    <property type="project" value="UniProtKB-KW"/>
</dbReference>
<keyword evidence="3" id="KW-0689">Ribosomal protein</keyword>
<comment type="caution">
    <text evidence="3">The sequence shown here is derived from an EMBL/GenBank/DDBJ whole genome shotgun (WGS) entry which is preliminary data.</text>
</comment>
<accession>A0A7W0C6Q0</accession>
<dbReference type="AlphaFoldDB" id="A0A7W0C6Q0"/>
<reference evidence="3 4" key="1">
    <citation type="submission" date="2020-07" db="EMBL/GenBank/DDBJ databases">
        <title>Genomic Encyclopedia of Type Strains, Phase IV (KMG-IV): sequencing the most valuable type-strain genomes for metagenomic binning, comparative biology and taxonomic classification.</title>
        <authorList>
            <person name="Goeker M."/>
        </authorList>
    </citation>
    <scope>NUCLEOTIDE SEQUENCE [LARGE SCALE GENOMIC DNA]</scope>
    <source>
        <strain evidence="3 4">DSM 17721</strain>
    </source>
</reference>
<dbReference type="EC" id="2.1.1.-" evidence="3"/>
<dbReference type="RefSeq" id="WP_181549796.1">
    <property type="nucleotide sequence ID" value="NZ_JACDUS010000001.1"/>
</dbReference>
<evidence type="ECO:0000256" key="2">
    <source>
        <dbReference type="ARBA" id="ARBA00022679"/>
    </source>
</evidence>
<dbReference type="Pfam" id="PF06325">
    <property type="entry name" value="PrmA"/>
    <property type="match status" value="1"/>
</dbReference>
<dbReference type="PANTHER" id="PTHR43648">
    <property type="entry name" value="ELECTRON TRANSFER FLAVOPROTEIN BETA SUBUNIT LYSINE METHYLTRANSFERASE"/>
    <property type="match status" value="1"/>
</dbReference>
<evidence type="ECO:0000256" key="1">
    <source>
        <dbReference type="ARBA" id="ARBA00022603"/>
    </source>
</evidence>
<dbReference type="SUPFAM" id="SSF53335">
    <property type="entry name" value="S-adenosyl-L-methionine-dependent methyltransferases"/>
    <property type="match status" value="1"/>
</dbReference>
<dbReference type="GO" id="GO:0008276">
    <property type="term" value="F:protein methyltransferase activity"/>
    <property type="evidence" value="ECO:0007669"/>
    <property type="project" value="TreeGrafter"/>
</dbReference>
<keyword evidence="1 3" id="KW-0489">Methyltransferase</keyword>
<proteinExistence type="predicted"/>
<gene>
    <name evidence="3" type="ORF">HNR65_000440</name>
</gene>
<evidence type="ECO:0000313" key="4">
    <source>
        <dbReference type="Proteomes" id="UP000525298"/>
    </source>
</evidence>
<dbReference type="Proteomes" id="UP000525298">
    <property type="component" value="Unassembled WGS sequence"/>
</dbReference>
<name>A0A7W0C6Q0_9BACT</name>
<dbReference type="GO" id="GO:0005840">
    <property type="term" value="C:ribosome"/>
    <property type="evidence" value="ECO:0007669"/>
    <property type="project" value="UniProtKB-KW"/>
</dbReference>
<sequence>MDIPYKDLHIYYLRGRVANAPDGLGPEFIGNWQESDAAFLFFTQPAESRVNALLRRQPELALVDTFHMSYADWHGGDIKPFVTDRFYVAPPWAASGRDDNRLPILLDPGVVFGAGTHPTTQSCLEALEIVWQQGGAGSALDLGTGTGLLALAAARLGCPRVLAVDNNGLAVRTTRENIRANSLDARALAVIADARELIACPVDLVMANIHFDVMRHLLASPEFYEKKWFILSGLLRSQARQVEEMIHYGPGRIVQRWINDGVWYTFLGACTG</sequence>
<dbReference type="EMBL" id="JACDUS010000001">
    <property type="protein sequence ID" value="MBA2880133.1"/>
    <property type="molecule type" value="Genomic_DNA"/>
</dbReference>
<dbReference type="InterPro" id="IPR050078">
    <property type="entry name" value="Ribosomal_L11_MeTrfase_PrmA"/>
</dbReference>
<keyword evidence="3" id="KW-0687">Ribonucleoprotein</keyword>
<keyword evidence="2 3" id="KW-0808">Transferase</keyword>
<protein>
    <submittedName>
        <fullName evidence="3">Ribosomal protein L11 methyltransferase</fullName>
        <ecNumber evidence="3">2.1.1.-</ecNumber>
    </submittedName>
</protein>
<evidence type="ECO:0000313" key="3">
    <source>
        <dbReference type="EMBL" id="MBA2880133.1"/>
    </source>
</evidence>